<evidence type="ECO:0000256" key="1">
    <source>
        <dbReference type="ARBA" id="ARBA00006484"/>
    </source>
</evidence>
<evidence type="ECO:0000313" key="2">
    <source>
        <dbReference type="EMBL" id="EFG80756.1"/>
    </source>
</evidence>
<dbReference type="InterPro" id="IPR020904">
    <property type="entry name" value="Sc_DH/Rdtase_CS"/>
</dbReference>
<dbReference type="InterPro" id="IPR002347">
    <property type="entry name" value="SDR_fam"/>
</dbReference>
<dbReference type="InterPro" id="IPR036291">
    <property type="entry name" value="NAD(P)-bd_dom_sf"/>
</dbReference>
<organism evidence="2 3">
    <name type="scientific">Corynebacterium ammoniagenes DSM 20306</name>
    <dbReference type="NCBI Taxonomy" id="649754"/>
    <lineage>
        <taxon>Bacteria</taxon>
        <taxon>Bacillati</taxon>
        <taxon>Actinomycetota</taxon>
        <taxon>Actinomycetes</taxon>
        <taxon>Mycobacteriales</taxon>
        <taxon>Corynebacteriaceae</taxon>
        <taxon>Corynebacterium</taxon>
    </lineage>
</organism>
<dbReference type="EMBL" id="ADNS01000027">
    <property type="protein sequence ID" value="EFG80756.1"/>
    <property type="molecule type" value="Genomic_DNA"/>
</dbReference>
<sequence length="249" mass="26254">MLPKKGKRLSVTNETSPKERVLITGGTHGIGAAIAQRCHEDGYDVIILDREGDGAIHCDLSDSAATADTLNTVLADGPITRLVNNVGAVFPDSLEHQTLESFESAVSLNLRSAFQCAQALTPGMIDQNFGRIVSISSRAALGKLKRTAYSATKAGMLGMTRTWALELGAHGITSNAVAPGPIATDLFLNANPSDSPETQRIIESVPLKKMGKPEDVAHAVSYFLDERTGFVTGQTAYVCGGITVGLSDV</sequence>
<comment type="similarity">
    <text evidence="1">Belongs to the short-chain dehydrogenases/reductases (SDR) family.</text>
</comment>
<dbReference type="PRINTS" id="PR00080">
    <property type="entry name" value="SDRFAMILY"/>
</dbReference>
<dbReference type="Proteomes" id="UP000006015">
    <property type="component" value="Unassembled WGS sequence"/>
</dbReference>
<gene>
    <name evidence="2" type="ORF">HMPREF0281_02122</name>
</gene>
<dbReference type="Pfam" id="PF13561">
    <property type="entry name" value="adh_short_C2"/>
    <property type="match status" value="1"/>
</dbReference>
<dbReference type="PROSITE" id="PS00061">
    <property type="entry name" value="ADH_SHORT"/>
    <property type="match status" value="1"/>
</dbReference>
<name>A0ABN0ADG9_CORAM</name>
<comment type="caution">
    <text evidence="2">The sequence shown here is derived from an EMBL/GenBank/DDBJ whole genome shotgun (WGS) entry which is preliminary data.</text>
</comment>
<proteinExistence type="inferred from homology"/>
<dbReference type="SUPFAM" id="SSF51735">
    <property type="entry name" value="NAD(P)-binding Rossmann-fold domains"/>
    <property type="match status" value="1"/>
</dbReference>
<accession>A0ABN0ADG9</accession>
<dbReference type="PANTHER" id="PTHR42760">
    <property type="entry name" value="SHORT-CHAIN DEHYDROGENASES/REDUCTASES FAMILY MEMBER"/>
    <property type="match status" value="1"/>
</dbReference>
<dbReference type="PRINTS" id="PR00081">
    <property type="entry name" value="GDHRDH"/>
</dbReference>
<protein>
    <submittedName>
        <fullName evidence="2">Oxidoreductase, short chain dehydrogenase/reductase family protein</fullName>
    </submittedName>
</protein>
<reference evidence="2 3" key="1">
    <citation type="submission" date="2010-04" db="EMBL/GenBank/DDBJ databases">
        <authorList>
            <person name="Weinstock G."/>
            <person name="Sodergren E."/>
            <person name="Clifton S."/>
            <person name="Fulton L."/>
            <person name="Fulton B."/>
            <person name="Courtney L."/>
            <person name="Fronick C."/>
            <person name="Harrison M."/>
            <person name="Strong C."/>
            <person name="Farmer C."/>
            <person name="Delahaunty K."/>
            <person name="Markovic C."/>
            <person name="Hall O."/>
            <person name="Minx P."/>
            <person name="Tomlinson C."/>
            <person name="Mitreva M."/>
            <person name="Hou S."/>
            <person name="Wollam A."/>
            <person name="Pepin K.H."/>
            <person name="Johnson M."/>
            <person name="Bhonagiri V."/>
            <person name="Zhang X."/>
            <person name="Suruliraj S."/>
            <person name="Warren W."/>
            <person name="Chinwalla A."/>
            <person name="Mardis E.R."/>
            <person name="Wilson R.K."/>
        </authorList>
    </citation>
    <scope>NUCLEOTIDE SEQUENCE [LARGE SCALE GENOMIC DNA]</scope>
    <source>
        <strain evidence="2 3">DSM 20306</strain>
    </source>
</reference>
<dbReference type="PANTHER" id="PTHR42760:SF129">
    <property type="entry name" value="OXIDOREDUCTASE"/>
    <property type="match status" value="1"/>
</dbReference>
<evidence type="ECO:0000313" key="3">
    <source>
        <dbReference type="Proteomes" id="UP000006015"/>
    </source>
</evidence>
<dbReference type="Gene3D" id="3.40.50.720">
    <property type="entry name" value="NAD(P)-binding Rossmann-like Domain"/>
    <property type="match status" value="1"/>
</dbReference>
<dbReference type="CDD" id="cd05233">
    <property type="entry name" value="SDR_c"/>
    <property type="match status" value="1"/>
</dbReference>
<keyword evidence="3" id="KW-1185">Reference proteome</keyword>